<feature type="region of interest" description="Disordered" evidence="4">
    <location>
        <begin position="274"/>
        <end position="325"/>
    </location>
</feature>
<accession>D0LAC8</accession>
<dbReference type="Gene3D" id="1.10.10.60">
    <property type="entry name" value="Homeodomain-like"/>
    <property type="match status" value="1"/>
</dbReference>
<name>D0LAC8_GORB4</name>
<dbReference type="InterPro" id="IPR018060">
    <property type="entry name" value="HTH_AraC"/>
</dbReference>
<sequence length="325" mass="35840">MNIRDRSGGDRLDDVERAHLVDPADASYRIGRWGPSPELGDLVRRFWVPVWSVPEGAEAPQRVLQYPVCLMVVSDTYARFYGVVTGLSETVLTGDGWGVGVMLTPAAGGLLVGGSVDAWTDRHDELSHVFGDRGTALADGIRARMAPNPADESAQHAATRVVEDWLAPHLPIDDDGHLINGIVDFVENDSSVIALSQICDRFHLTERSLQRLTRRRLGLTPRWLIQRRRLQKAAERLRDNSTTLAAMAADLGYSDEAHLVRDFHKVTGMTPRAFTARFSRGDPQKTVTSPATGRRHHHEPPPPPPPPPEKPSPEKLPPPVLNDAD</sequence>
<evidence type="ECO:0000256" key="1">
    <source>
        <dbReference type="ARBA" id="ARBA00023015"/>
    </source>
</evidence>
<evidence type="ECO:0000256" key="2">
    <source>
        <dbReference type="ARBA" id="ARBA00023125"/>
    </source>
</evidence>
<evidence type="ECO:0000259" key="5">
    <source>
        <dbReference type="PROSITE" id="PS01124"/>
    </source>
</evidence>
<keyword evidence="2" id="KW-0238">DNA-binding</keyword>
<proteinExistence type="predicted"/>
<dbReference type="PROSITE" id="PS01124">
    <property type="entry name" value="HTH_ARAC_FAMILY_2"/>
    <property type="match status" value="1"/>
</dbReference>
<dbReference type="InterPro" id="IPR009057">
    <property type="entry name" value="Homeodomain-like_sf"/>
</dbReference>
<gene>
    <name evidence="6" type="ordered locus">Gbro_0106</name>
</gene>
<dbReference type="EMBL" id="CP001802">
    <property type="protein sequence ID" value="ACY19457.1"/>
    <property type="molecule type" value="Genomic_DNA"/>
</dbReference>
<reference evidence="7" key="1">
    <citation type="submission" date="2009-10" db="EMBL/GenBank/DDBJ databases">
        <title>The complete chromosome of Gordonia bronchialis DSM 43247.</title>
        <authorList>
            <consortium name="US DOE Joint Genome Institute (JGI-PGF)"/>
            <person name="Lucas S."/>
            <person name="Copeland A."/>
            <person name="Lapidus A."/>
            <person name="Glavina del Rio T."/>
            <person name="Dalin E."/>
            <person name="Tice H."/>
            <person name="Bruce D."/>
            <person name="Goodwin L."/>
            <person name="Pitluck S."/>
            <person name="Kyrpides N."/>
            <person name="Mavromatis K."/>
            <person name="Ivanova N."/>
            <person name="Ovchinnikova G."/>
            <person name="Saunders E."/>
            <person name="Brettin T."/>
            <person name="Detter J.C."/>
            <person name="Han C."/>
            <person name="Larimer F."/>
            <person name="Land M."/>
            <person name="Hauser L."/>
            <person name="Markowitz V."/>
            <person name="Cheng J.-F."/>
            <person name="Hugenholtz P."/>
            <person name="Woyke T."/>
            <person name="Wu D."/>
            <person name="Jando M."/>
            <person name="Schneider S."/>
            <person name="Goeker M."/>
            <person name="Klenk H.-P."/>
            <person name="Eisen J.A."/>
        </authorList>
    </citation>
    <scope>NUCLEOTIDE SEQUENCE [LARGE SCALE GENOMIC DNA]</scope>
    <source>
        <strain evidence="7">ATCC 25592 / DSM 43247 / BCRC 13721 / JCM 3198 / KCTC 3076 / NBRC 16047 / NCTC 10667</strain>
    </source>
</reference>
<dbReference type="Pfam" id="PF20240">
    <property type="entry name" value="DUF6597"/>
    <property type="match status" value="1"/>
</dbReference>
<organism evidence="6 7">
    <name type="scientific">Gordonia bronchialis (strain ATCC 25592 / DSM 43247 / BCRC 13721 / JCM 3198 / KCTC 3076 / NBRC 16047 / NCTC 10667)</name>
    <name type="common">Rhodococcus bronchialis</name>
    <dbReference type="NCBI Taxonomy" id="526226"/>
    <lineage>
        <taxon>Bacteria</taxon>
        <taxon>Bacillati</taxon>
        <taxon>Actinomycetota</taxon>
        <taxon>Actinomycetes</taxon>
        <taxon>Mycobacteriales</taxon>
        <taxon>Gordoniaceae</taxon>
        <taxon>Gordonia</taxon>
    </lineage>
</organism>
<dbReference type="Proteomes" id="UP000001219">
    <property type="component" value="Chromosome"/>
</dbReference>
<reference evidence="6 7" key="2">
    <citation type="journal article" date="2010" name="Stand. Genomic Sci.">
        <title>Complete genome sequence of Gordonia bronchialis type strain (3410).</title>
        <authorList>
            <person name="Ivanova N."/>
            <person name="Sikorski J."/>
            <person name="Jando M."/>
            <person name="Lapidus A."/>
            <person name="Nolan M."/>
            <person name="Lucas S."/>
            <person name="Del Rio T.G."/>
            <person name="Tice H."/>
            <person name="Copeland A."/>
            <person name="Cheng J.F."/>
            <person name="Chen F."/>
            <person name="Bruce D."/>
            <person name="Goodwin L."/>
            <person name="Pitluck S."/>
            <person name="Mavromatis K."/>
            <person name="Ovchinnikova G."/>
            <person name="Pati A."/>
            <person name="Chen A."/>
            <person name="Palaniappan K."/>
            <person name="Land M."/>
            <person name="Hauser L."/>
            <person name="Chang Y.J."/>
            <person name="Jeffries C.D."/>
            <person name="Chain P."/>
            <person name="Saunders E."/>
            <person name="Han C."/>
            <person name="Detter J.C."/>
            <person name="Brettin T."/>
            <person name="Rohde M."/>
            <person name="Goker M."/>
            <person name="Bristow J."/>
            <person name="Eisen J.A."/>
            <person name="Markowitz V."/>
            <person name="Hugenholtz P."/>
            <person name="Klenk H.P."/>
            <person name="Kyrpides N.C."/>
        </authorList>
    </citation>
    <scope>NUCLEOTIDE SEQUENCE [LARGE SCALE GENOMIC DNA]</scope>
    <source>
        <strain evidence="7">ATCC 25592 / DSM 43247 / BCRC 13721 / JCM 3198 / KCTC 3076 / NBRC 16047 / NCTC 10667</strain>
    </source>
</reference>
<dbReference type="SUPFAM" id="SSF46689">
    <property type="entry name" value="Homeodomain-like"/>
    <property type="match status" value="1"/>
</dbReference>
<evidence type="ECO:0000256" key="3">
    <source>
        <dbReference type="ARBA" id="ARBA00023163"/>
    </source>
</evidence>
<evidence type="ECO:0000313" key="7">
    <source>
        <dbReference type="Proteomes" id="UP000001219"/>
    </source>
</evidence>
<feature type="compositionally biased region" description="Pro residues" evidence="4">
    <location>
        <begin position="301"/>
        <end position="325"/>
    </location>
</feature>
<dbReference type="PANTHER" id="PTHR46796">
    <property type="entry name" value="HTH-TYPE TRANSCRIPTIONAL ACTIVATOR RHAS-RELATED"/>
    <property type="match status" value="1"/>
</dbReference>
<dbReference type="STRING" id="526226.Gbro_0106"/>
<keyword evidence="1" id="KW-0805">Transcription regulation</keyword>
<dbReference type="InterPro" id="IPR050204">
    <property type="entry name" value="AraC_XylS_family_regulators"/>
</dbReference>
<keyword evidence="7" id="KW-1185">Reference proteome</keyword>
<dbReference type="HOGENOM" id="CLU_066193_5_0_11"/>
<keyword evidence="3" id="KW-0804">Transcription</keyword>
<dbReference type="Pfam" id="PF12833">
    <property type="entry name" value="HTH_18"/>
    <property type="match status" value="1"/>
</dbReference>
<evidence type="ECO:0000256" key="4">
    <source>
        <dbReference type="SAM" id="MobiDB-lite"/>
    </source>
</evidence>
<protein>
    <submittedName>
        <fullName evidence="6">Helix-turn-helix-domain containing protein AraC type</fullName>
    </submittedName>
</protein>
<dbReference type="AlphaFoldDB" id="D0LAC8"/>
<feature type="domain" description="HTH araC/xylS-type" evidence="5">
    <location>
        <begin position="180"/>
        <end position="277"/>
    </location>
</feature>
<dbReference type="eggNOG" id="COG2207">
    <property type="taxonomic scope" value="Bacteria"/>
</dbReference>
<dbReference type="GO" id="GO:0003700">
    <property type="term" value="F:DNA-binding transcription factor activity"/>
    <property type="evidence" value="ECO:0007669"/>
    <property type="project" value="InterPro"/>
</dbReference>
<evidence type="ECO:0000313" key="6">
    <source>
        <dbReference type="EMBL" id="ACY19457.1"/>
    </source>
</evidence>
<dbReference type="InterPro" id="IPR046532">
    <property type="entry name" value="DUF6597"/>
</dbReference>
<dbReference type="KEGG" id="gbr:Gbro_0106"/>
<dbReference type="GO" id="GO:0043565">
    <property type="term" value="F:sequence-specific DNA binding"/>
    <property type="evidence" value="ECO:0007669"/>
    <property type="project" value="InterPro"/>
</dbReference>
<dbReference type="SMART" id="SM00342">
    <property type="entry name" value="HTH_ARAC"/>
    <property type="match status" value="1"/>
</dbReference>